<comment type="similarity">
    <text evidence="2">Belongs to the RLP family.</text>
</comment>
<organism evidence="14 15">
    <name type="scientific">Olea europaea subsp. europaea</name>
    <dbReference type="NCBI Taxonomy" id="158383"/>
    <lineage>
        <taxon>Eukaryota</taxon>
        <taxon>Viridiplantae</taxon>
        <taxon>Streptophyta</taxon>
        <taxon>Embryophyta</taxon>
        <taxon>Tracheophyta</taxon>
        <taxon>Spermatophyta</taxon>
        <taxon>Magnoliopsida</taxon>
        <taxon>eudicotyledons</taxon>
        <taxon>Gunneridae</taxon>
        <taxon>Pentapetalae</taxon>
        <taxon>asterids</taxon>
        <taxon>lamiids</taxon>
        <taxon>Lamiales</taxon>
        <taxon>Oleaceae</taxon>
        <taxon>Oleeae</taxon>
        <taxon>Olea</taxon>
    </lineage>
</organism>
<dbReference type="GO" id="GO:0005886">
    <property type="term" value="C:plasma membrane"/>
    <property type="evidence" value="ECO:0007669"/>
    <property type="project" value="UniProtKB-SubCell"/>
</dbReference>
<dbReference type="FunFam" id="3.80.10.10:FF:000095">
    <property type="entry name" value="LRR receptor-like serine/threonine-protein kinase GSO1"/>
    <property type="match status" value="1"/>
</dbReference>
<dbReference type="GO" id="GO:0006952">
    <property type="term" value="P:defense response"/>
    <property type="evidence" value="ECO:0007669"/>
    <property type="project" value="UniProtKB-ARBA"/>
</dbReference>
<evidence type="ECO:0000259" key="13">
    <source>
        <dbReference type="Pfam" id="PF08263"/>
    </source>
</evidence>
<dbReference type="PANTHER" id="PTHR48057:SF26">
    <property type="entry name" value="LRR RECEPTOR-LIKE KINASE"/>
    <property type="match status" value="1"/>
</dbReference>
<evidence type="ECO:0000256" key="12">
    <source>
        <dbReference type="SAM" id="SignalP"/>
    </source>
</evidence>
<evidence type="ECO:0000256" key="1">
    <source>
        <dbReference type="ARBA" id="ARBA00004162"/>
    </source>
</evidence>
<keyword evidence="5 11" id="KW-0812">Transmembrane</keyword>
<dbReference type="EMBL" id="CACTIH010005466">
    <property type="protein sequence ID" value="CAA2994079.1"/>
    <property type="molecule type" value="Genomic_DNA"/>
</dbReference>
<evidence type="ECO:0000313" key="15">
    <source>
        <dbReference type="Proteomes" id="UP000594638"/>
    </source>
</evidence>
<evidence type="ECO:0000256" key="6">
    <source>
        <dbReference type="ARBA" id="ARBA00022729"/>
    </source>
</evidence>
<dbReference type="AlphaFoldDB" id="A0A8S0SQY5"/>
<evidence type="ECO:0000256" key="3">
    <source>
        <dbReference type="ARBA" id="ARBA00022475"/>
    </source>
</evidence>
<evidence type="ECO:0000256" key="5">
    <source>
        <dbReference type="ARBA" id="ARBA00022692"/>
    </source>
</evidence>
<keyword evidence="9 11" id="KW-0472">Membrane</keyword>
<keyword evidence="6 12" id="KW-0732">Signal</keyword>
<dbReference type="Gramene" id="OE9A058998T1">
    <property type="protein sequence ID" value="OE9A058998C1"/>
    <property type="gene ID" value="OE9A058998"/>
</dbReference>
<evidence type="ECO:0000256" key="7">
    <source>
        <dbReference type="ARBA" id="ARBA00022737"/>
    </source>
</evidence>
<feature type="signal peptide" evidence="12">
    <location>
        <begin position="1"/>
        <end position="24"/>
    </location>
</feature>
<comment type="caution">
    <text evidence="14">The sequence shown here is derived from an EMBL/GenBank/DDBJ whole genome shotgun (WGS) entry which is preliminary data.</text>
</comment>
<dbReference type="InterPro" id="IPR013210">
    <property type="entry name" value="LRR_N_plant-typ"/>
</dbReference>
<keyword evidence="14" id="KW-0675">Receptor</keyword>
<dbReference type="GO" id="GO:0051707">
    <property type="term" value="P:response to other organism"/>
    <property type="evidence" value="ECO:0007669"/>
    <property type="project" value="UniProtKB-ARBA"/>
</dbReference>
<feature type="transmembrane region" description="Helical" evidence="11">
    <location>
        <begin position="429"/>
        <end position="455"/>
    </location>
</feature>
<evidence type="ECO:0000256" key="4">
    <source>
        <dbReference type="ARBA" id="ARBA00022614"/>
    </source>
</evidence>
<evidence type="ECO:0000256" key="10">
    <source>
        <dbReference type="ARBA" id="ARBA00023180"/>
    </source>
</evidence>
<evidence type="ECO:0000313" key="14">
    <source>
        <dbReference type="EMBL" id="CAA2994079.1"/>
    </source>
</evidence>
<reference evidence="14 15" key="1">
    <citation type="submission" date="2019-12" db="EMBL/GenBank/DDBJ databases">
        <authorList>
            <person name="Alioto T."/>
            <person name="Alioto T."/>
            <person name="Gomez Garrido J."/>
        </authorList>
    </citation>
    <scope>NUCLEOTIDE SEQUENCE [LARGE SCALE GENOMIC DNA]</scope>
</reference>
<dbReference type="PANTHER" id="PTHR48057">
    <property type="entry name" value="LEUCINE-RICH REPEAT SERINE/THREONINE-PROTEIN KINASE 1"/>
    <property type="match status" value="1"/>
</dbReference>
<dbReference type="InterPro" id="IPR052595">
    <property type="entry name" value="LRRC69/RLP"/>
</dbReference>
<keyword evidence="15" id="KW-1185">Reference proteome</keyword>
<comment type="subcellular location">
    <subcellularLocation>
        <location evidence="1">Cell membrane</location>
        <topology evidence="1">Single-pass membrane protein</topology>
    </subcellularLocation>
</comment>
<dbReference type="SUPFAM" id="SSF52058">
    <property type="entry name" value="L domain-like"/>
    <property type="match status" value="1"/>
</dbReference>
<dbReference type="FunFam" id="3.80.10.10:FF:000111">
    <property type="entry name" value="LRR receptor-like serine/threonine-protein kinase ERECTA"/>
    <property type="match status" value="1"/>
</dbReference>
<feature type="chain" id="PRO_5035826753" evidence="12">
    <location>
        <begin position="25"/>
        <end position="532"/>
    </location>
</feature>
<dbReference type="InterPro" id="IPR032675">
    <property type="entry name" value="LRR_dom_sf"/>
</dbReference>
<evidence type="ECO:0000256" key="2">
    <source>
        <dbReference type="ARBA" id="ARBA00009592"/>
    </source>
</evidence>
<proteinExistence type="inferred from homology"/>
<keyword evidence="8 11" id="KW-1133">Transmembrane helix</keyword>
<dbReference type="OrthoDB" id="909900at2759"/>
<dbReference type="Pfam" id="PF00560">
    <property type="entry name" value="LRR_1"/>
    <property type="match status" value="4"/>
</dbReference>
<accession>A0A8S0SQY5</accession>
<keyword evidence="10" id="KW-0325">Glycoprotein</keyword>
<evidence type="ECO:0000256" key="9">
    <source>
        <dbReference type="ARBA" id="ARBA00023136"/>
    </source>
</evidence>
<keyword evidence="4" id="KW-0433">Leucine-rich repeat</keyword>
<sequence>MEKSKYSAATILFIVTLMVCLVMSETNVTTDQASLLTLKAHISLDPSGIMLKNWSSSASVCDWIGVTCSSRNQRLIALDISGEIPQKLGNLENLVELGMGDNFLTGSIPISIFNISSLQYINIAQCNLSGTLPANICSSRTQLEEVCLHLNELIGPVPTRINECSALQILSLSYINFSGSIPLGLGNLSMLRKLYIGYNKLTENQLSGNMDRLILGYQLPNLEEIYLNHNNFYGGIPNSIVNSFELTILNHSFNNFTGPIPNFLGDLRFLEANDLLELNLSSNFLSGHLPREIGKLKVATLIDLSVNKFSGSIPTTIGDLQGLFNLSLAHNTLQGFIFESIGKLLNLERLVLNHNNLSSKIPNSLETLNYLPYFDVSFNDLSGEVPSSGPFKNFPSRFFLSNKGLCGDPVYGLPPFHTIGNGRHKGRKVMLGVVFALSGTIALIIVAIALACAVISYRRKNLGKSIIEFAPGTTLPRVSYYELMQLLKGIVKAIYLDLGVLARSIEELLIMEGMWQLRCSICNTKLHSRVLM</sequence>
<evidence type="ECO:0000256" key="8">
    <source>
        <dbReference type="ARBA" id="ARBA00022989"/>
    </source>
</evidence>
<keyword evidence="3" id="KW-1003">Cell membrane</keyword>
<name>A0A8S0SQY5_OLEEU</name>
<dbReference type="Pfam" id="PF08263">
    <property type="entry name" value="LRRNT_2"/>
    <property type="match status" value="1"/>
</dbReference>
<protein>
    <submittedName>
        <fullName evidence="14">Probable LRR receptor-like serine threonine-kinase At3g47570 isoform X2</fullName>
    </submittedName>
</protein>
<dbReference type="Gene3D" id="3.80.10.10">
    <property type="entry name" value="Ribonuclease Inhibitor"/>
    <property type="match status" value="3"/>
</dbReference>
<dbReference type="InterPro" id="IPR001611">
    <property type="entry name" value="Leu-rich_rpt"/>
</dbReference>
<gene>
    <name evidence="14" type="ORF">OLEA9_A058998</name>
</gene>
<dbReference type="Proteomes" id="UP000594638">
    <property type="component" value="Unassembled WGS sequence"/>
</dbReference>
<keyword evidence="7" id="KW-0677">Repeat</keyword>
<feature type="domain" description="Leucine-rich repeat-containing N-terminal plant-type" evidence="13">
    <location>
        <begin position="30"/>
        <end position="69"/>
    </location>
</feature>
<evidence type="ECO:0000256" key="11">
    <source>
        <dbReference type="SAM" id="Phobius"/>
    </source>
</evidence>